<feature type="compositionally biased region" description="Low complexity" evidence="1">
    <location>
        <begin position="1"/>
        <end position="18"/>
    </location>
</feature>
<evidence type="ECO:0000313" key="2">
    <source>
        <dbReference type="EMBL" id="MFC3912142.1"/>
    </source>
</evidence>
<dbReference type="RefSeq" id="WP_377150191.1">
    <property type="nucleotide sequence ID" value="NZ_JBHSAF010000001.1"/>
</dbReference>
<dbReference type="EMBL" id="JBHSAF010000001">
    <property type="protein sequence ID" value="MFC3912142.1"/>
    <property type="molecule type" value="Genomic_DNA"/>
</dbReference>
<evidence type="ECO:0000313" key="3">
    <source>
        <dbReference type="Proteomes" id="UP001595692"/>
    </source>
</evidence>
<accession>A0ABV8CIS7</accession>
<dbReference type="PANTHER" id="PTHR37166:SF1">
    <property type="entry name" value="PROTEIN FLAG"/>
    <property type="match status" value="1"/>
</dbReference>
<organism evidence="2 3">
    <name type="scientific">Pseudaeromonas sharmana</name>
    <dbReference type="NCBI Taxonomy" id="328412"/>
    <lineage>
        <taxon>Bacteria</taxon>
        <taxon>Pseudomonadati</taxon>
        <taxon>Pseudomonadota</taxon>
        <taxon>Gammaproteobacteria</taxon>
        <taxon>Aeromonadales</taxon>
        <taxon>Aeromonadaceae</taxon>
        <taxon>Pseudaeromonas</taxon>
    </lineage>
</organism>
<name>A0ABV8CIS7_9GAMM</name>
<dbReference type="InterPro" id="IPR005186">
    <property type="entry name" value="FlaG"/>
</dbReference>
<keyword evidence="2" id="KW-0282">Flagellum</keyword>
<gene>
    <name evidence="2" type="ORF">ACFOSS_01530</name>
</gene>
<dbReference type="PANTHER" id="PTHR37166">
    <property type="entry name" value="PROTEIN FLAG"/>
    <property type="match status" value="1"/>
</dbReference>
<keyword evidence="2" id="KW-0969">Cilium</keyword>
<sequence>MANDMVNLASAVNSSVVSGDMSGRKAAQAHSTEALVSKADVEKAQTSQTVQSAEAEDATQKKESERHEMEKQAQDLQEISDAKGWAVSFRVDDDLEQTIIKVVDSDTQKTIRQIPSEELVTISKRIKALREGEIGASGLQGLLFDRKA</sequence>
<keyword evidence="3" id="KW-1185">Reference proteome</keyword>
<comment type="caution">
    <text evidence="2">The sequence shown here is derived from an EMBL/GenBank/DDBJ whole genome shotgun (WGS) entry which is preliminary data.</text>
</comment>
<feature type="region of interest" description="Disordered" evidence="1">
    <location>
        <begin position="1"/>
        <end position="77"/>
    </location>
</feature>
<evidence type="ECO:0000256" key="1">
    <source>
        <dbReference type="SAM" id="MobiDB-lite"/>
    </source>
</evidence>
<keyword evidence="2" id="KW-0966">Cell projection</keyword>
<feature type="compositionally biased region" description="Basic and acidic residues" evidence="1">
    <location>
        <begin position="58"/>
        <end position="73"/>
    </location>
</feature>
<dbReference type="SUPFAM" id="SSF160214">
    <property type="entry name" value="FlaG-like"/>
    <property type="match status" value="1"/>
</dbReference>
<proteinExistence type="predicted"/>
<dbReference type="Proteomes" id="UP001595692">
    <property type="component" value="Unassembled WGS sequence"/>
</dbReference>
<dbReference type="InterPro" id="IPR035924">
    <property type="entry name" value="FlaG-like_sf"/>
</dbReference>
<dbReference type="Gene3D" id="3.30.160.170">
    <property type="entry name" value="FlaG-like"/>
    <property type="match status" value="1"/>
</dbReference>
<protein>
    <submittedName>
        <fullName evidence="2">Flagellar protein FlaG</fullName>
    </submittedName>
</protein>
<dbReference type="Pfam" id="PF03646">
    <property type="entry name" value="FlaG"/>
    <property type="match status" value="1"/>
</dbReference>
<reference evidence="3" key="1">
    <citation type="journal article" date="2019" name="Int. J. Syst. Evol. Microbiol.">
        <title>The Global Catalogue of Microorganisms (GCM) 10K type strain sequencing project: providing services to taxonomists for standard genome sequencing and annotation.</title>
        <authorList>
            <consortium name="The Broad Institute Genomics Platform"/>
            <consortium name="The Broad Institute Genome Sequencing Center for Infectious Disease"/>
            <person name="Wu L."/>
            <person name="Ma J."/>
        </authorList>
    </citation>
    <scope>NUCLEOTIDE SEQUENCE [LARGE SCALE GENOMIC DNA]</scope>
    <source>
        <strain evidence="3">CCUG 54939</strain>
    </source>
</reference>